<keyword evidence="5 7" id="KW-1133">Transmembrane helix</keyword>
<dbReference type="AlphaFoldDB" id="A0A5M4FKP5"/>
<evidence type="ECO:0000256" key="6">
    <source>
        <dbReference type="ARBA" id="ARBA00023136"/>
    </source>
</evidence>
<comment type="caution">
    <text evidence="9">The sequence shown here is derived from an EMBL/GenBank/DDBJ whole genome shotgun (WGS) entry which is preliminary data.</text>
</comment>
<sequence length="326" mass="34679">MTPSVRSRLWASGFAFVLGFAVANYGIIRVPRPDLWIWVGLAVVLMATSAAGVLFADTPRPLSIWSIIGIELFAVFTLVPLLWTFTVATAPDGTTPRSVWPQGVSWDAFDGALHSQILQDAAVTSIVVAGIATAVAMPLAIAAAYAFVRRPMRGRRVAYGLVVASLLLPVLALAGPITDQVIAADRFGTRMSLVPPALLITLPLAIWLCVTVFRDVPWSLRDAVRADGATWLQAFIRFGLPNIAPGVALATVLVFVAGCNDFVLGAALSANDESRPLPATLMLATGQLETSSSAVAAAGLLWLAPVVLLLLVFPRRITQLLGRSYR</sequence>
<feature type="domain" description="ABC transmembrane type-1" evidence="8">
    <location>
        <begin position="122"/>
        <end position="313"/>
    </location>
</feature>
<dbReference type="OrthoDB" id="3743035at2"/>
<dbReference type="InterPro" id="IPR035906">
    <property type="entry name" value="MetI-like_sf"/>
</dbReference>
<comment type="similarity">
    <text evidence="7">Belongs to the binding-protein-dependent transport system permease family.</text>
</comment>
<evidence type="ECO:0000256" key="5">
    <source>
        <dbReference type="ARBA" id="ARBA00022989"/>
    </source>
</evidence>
<gene>
    <name evidence="9" type="ORF">ESP70_006035</name>
</gene>
<keyword evidence="2 7" id="KW-0813">Transport</keyword>
<comment type="subcellular location">
    <subcellularLocation>
        <location evidence="1 7">Cell membrane</location>
        <topology evidence="1 7">Multi-pass membrane protein</topology>
    </subcellularLocation>
</comment>
<dbReference type="PANTHER" id="PTHR32243">
    <property type="entry name" value="MALTOSE TRANSPORT SYSTEM PERMEASE-RELATED"/>
    <property type="match status" value="1"/>
</dbReference>
<name>A0A5M4FKP5_9ACTN</name>
<protein>
    <submittedName>
        <fullName evidence="9">Carbohydrate ABC transporter permease</fullName>
    </submittedName>
</protein>
<evidence type="ECO:0000256" key="1">
    <source>
        <dbReference type="ARBA" id="ARBA00004651"/>
    </source>
</evidence>
<evidence type="ECO:0000256" key="3">
    <source>
        <dbReference type="ARBA" id="ARBA00022475"/>
    </source>
</evidence>
<feature type="transmembrane region" description="Helical" evidence="7">
    <location>
        <begin position="290"/>
        <end position="313"/>
    </location>
</feature>
<dbReference type="PANTHER" id="PTHR32243:SF18">
    <property type="entry name" value="INNER MEMBRANE ABC TRANSPORTER PERMEASE PROTEIN YCJP"/>
    <property type="match status" value="1"/>
</dbReference>
<keyword evidence="4 7" id="KW-0812">Transmembrane</keyword>
<evidence type="ECO:0000256" key="2">
    <source>
        <dbReference type="ARBA" id="ARBA00022448"/>
    </source>
</evidence>
<evidence type="ECO:0000256" key="4">
    <source>
        <dbReference type="ARBA" id="ARBA00022692"/>
    </source>
</evidence>
<feature type="transmembrane region" description="Helical" evidence="7">
    <location>
        <begin position="62"/>
        <end position="83"/>
    </location>
</feature>
<keyword evidence="6 7" id="KW-0472">Membrane</keyword>
<proteinExistence type="inferred from homology"/>
<feature type="transmembrane region" description="Helical" evidence="7">
    <location>
        <begin position="121"/>
        <end position="145"/>
    </location>
</feature>
<dbReference type="Proteomes" id="UP000380867">
    <property type="component" value="Unassembled WGS sequence"/>
</dbReference>
<dbReference type="SUPFAM" id="SSF161098">
    <property type="entry name" value="MetI-like"/>
    <property type="match status" value="1"/>
</dbReference>
<dbReference type="PROSITE" id="PS50928">
    <property type="entry name" value="ABC_TM1"/>
    <property type="match status" value="1"/>
</dbReference>
<evidence type="ECO:0000259" key="8">
    <source>
        <dbReference type="PROSITE" id="PS50928"/>
    </source>
</evidence>
<dbReference type="RefSeq" id="WP_149688377.1">
    <property type="nucleotide sequence ID" value="NZ_SDPQ02000001.1"/>
</dbReference>
<keyword evidence="3" id="KW-1003">Cell membrane</keyword>
<keyword evidence="10" id="KW-1185">Reference proteome</keyword>
<dbReference type="InterPro" id="IPR050901">
    <property type="entry name" value="BP-dep_ABC_trans_perm"/>
</dbReference>
<evidence type="ECO:0000313" key="10">
    <source>
        <dbReference type="Proteomes" id="UP000380867"/>
    </source>
</evidence>
<dbReference type="GO" id="GO:0055085">
    <property type="term" value="P:transmembrane transport"/>
    <property type="evidence" value="ECO:0007669"/>
    <property type="project" value="InterPro"/>
</dbReference>
<feature type="transmembrane region" description="Helical" evidence="7">
    <location>
        <begin position="157"/>
        <end position="177"/>
    </location>
</feature>
<evidence type="ECO:0000256" key="7">
    <source>
        <dbReference type="RuleBase" id="RU363032"/>
    </source>
</evidence>
<feature type="transmembrane region" description="Helical" evidence="7">
    <location>
        <begin position="9"/>
        <end position="29"/>
    </location>
</feature>
<dbReference type="EMBL" id="SDPQ02000001">
    <property type="protein sequence ID" value="KAA1400283.1"/>
    <property type="molecule type" value="Genomic_DNA"/>
</dbReference>
<feature type="transmembrane region" description="Helical" evidence="7">
    <location>
        <begin position="197"/>
        <end position="216"/>
    </location>
</feature>
<organism evidence="9 10">
    <name type="scientific">Aeromicrobium ginsengisoli</name>
    <dbReference type="NCBI Taxonomy" id="363867"/>
    <lineage>
        <taxon>Bacteria</taxon>
        <taxon>Bacillati</taxon>
        <taxon>Actinomycetota</taxon>
        <taxon>Actinomycetes</taxon>
        <taxon>Propionibacteriales</taxon>
        <taxon>Nocardioidaceae</taxon>
        <taxon>Aeromicrobium</taxon>
    </lineage>
</organism>
<dbReference type="Pfam" id="PF00528">
    <property type="entry name" value="BPD_transp_1"/>
    <property type="match status" value="1"/>
</dbReference>
<dbReference type="GO" id="GO:0005886">
    <property type="term" value="C:plasma membrane"/>
    <property type="evidence" value="ECO:0007669"/>
    <property type="project" value="UniProtKB-SubCell"/>
</dbReference>
<evidence type="ECO:0000313" key="9">
    <source>
        <dbReference type="EMBL" id="KAA1400283.1"/>
    </source>
</evidence>
<accession>A0A5M4FKP5</accession>
<reference evidence="9" key="1">
    <citation type="submission" date="2019-09" db="EMBL/GenBank/DDBJ databases">
        <authorList>
            <person name="Li J."/>
        </authorList>
    </citation>
    <scope>NUCLEOTIDE SEQUENCE [LARGE SCALE GENOMIC DNA]</scope>
    <source>
        <strain evidence="9">JCM 14732</strain>
    </source>
</reference>
<dbReference type="InterPro" id="IPR000515">
    <property type="entry name" value="MetI-like"/>
</dbReference>
<dbReference type="Gene3D" id="1.10.3720.10">
    <property type="entry name" value="MetI-like"/>
    <property type="match status" value="1"/>
</dbReference>
<dbReference type="CDD" id="cd06261">
    <property type="entry name" value="TM_PBP2"/>
    <property type="match status" value="1"/>
</dbReference>
<feature type="transmembrane region" description="Helical" evidence="7">
    <location>
        <begin position="35"/>
        <end position="55"/>
    </location>
</feature>